<dbReference type="Gene3D" id="3.10.580.10">
    <property type="entry name" value="CBS-domain"/>
    <property type="match status" value="1"/>
</dbReference>
<dbReference type="InterPro" id="IPR025944">
    <property type="entry name" value="Sigma_54_int_dom_CS"/>
</dbReference>
<dbReference type="PROSITE" id="PS00675">
    <property type="entry name" value="SIGMA54_INTERACT_1"/>
    <property type="match status" value="1"/>
</dbReference>
<keyword evidence="3" id="KW-0805">Transcription regulation</keyword>
<keyword evidence="4" id="KW-0804">Transcription</keyword>
<accession>A0ABU0FZW2</accession>
<dbReference type="Gene3D" id="3.40.50.300">
    <property type="entry name" value="P-loop containing nucleotide triphosphate hydrolases"/>
    <property type="match status" value="1"/>
</dbReference>
<evidence type="ECO:0000256" key="3">
    <source>
        <dbReference type="ARBA" id="ARBA00023015"/>
    </source>
</evidence>
<organism evidence="10 11">
    <name type="scientific">Mesobacillus stamsii</name>
    <dbReference type="NCBI Taxonomy" id="225347"/>
    <lineage>
        <taxon>Bacteria</taxon>
        <taxon>Bacillati</taxon>
        <taxon>Bacillota</taxon>
        <taxon>Bacilli</taxon>
        <taxon>Bacillales</taxon>
        <taxon>Bacillaceae</taxon>
        <taxon>Mesobacillus</taxon>
    </lineage>
</organism>
<feature type="domain" description="CBS" evidence="9">
    <location>
        <begin position="72"/>
        <end position="133"/>
    </location>
</feature>
<dbReference type="Proteomes" id="UP001242313">
    <property type="component" value="Unassembled WGS sequence"/>
</dbReference>
<dbReference type="Gene3D" id="1.10.8.60">
    <property type="match status" value="1"/>
</dbReference>
<keyword evidence="6" id="KW-0175">Coiled coil</keyword>
<dbReference type="InterPro" id="IPR002197">
    <property type="entry name" value="HTH_Fis"/>
</dbReference>
<keyword evidence="2" id="KW-0067">ATP-binding</keyword>
<feature type="domain" description="CBS" evidence="9">
    <location>
        <begin position="9"/>
        <end position="65"/>
    </location>
</feature>
<dbReference type="InterPro" id="IPR058031">
    <property type="entry name" value="AAA_lid_NorR"/>
</dbReference>
<dbReference type="NCBIfam" id="TIGR00229">
    <property type="entry name" value="sensory_box"/>
    <property type="match status" value="1"/>
</dbReference>
<dbReference type="InterPro" id="IPR027417">
    <property type="entry name" value="P-loop_NTPase"/>
</dbReference>
<evidence type="ECO:0000256" key="2">
    <source>
        <dbReference type="ARBA" id="ARBA00022840"/>
    </source>
</evidence>
<dbReference type="PANTHER" id="PTHR32071">
    <property type="entry name" value="TRANSCRIPTIONAL REGULATORY PROTEIN"/>
    <property type="match status" value="1"/>
</dbReference>
<evidence type="ECO:0000256" key="1">
    <source>
        <dbReference type="ARBA" id="ARBA00022741"/>
    </source>
</evidence>
<dbReference type="SUPFAM" id="SSF52540">
    <property type="entry name" value="P-loop containing nucleoside triphosphate hydrolases"/>
    <property type="match status" value="1"/>
</dbReference>
<dbReference type="CDD" id="cd00130">
    <property type="entry name" value="PAS"/>
    <property type="match status" value="1"/>
</dbReference>
<dbReference type="Pfam" id="PF00989">
    <property type="entry name" value="PAS"/>
    <property type="match status" value="1"/>
</dbReference>
<dbReference type="PROSITE" id="PS50112">
    <property type="entry name" value="PAS"/>
    <property type="match status" value="1"/>
</dbReference>
<dbReference type="PROSITE" id="PS51371">
    <property type="entry name" value="CBS"/>
    <property type="match status" value="2"/>
</dbReference>
<protein>
    <submittedName>
        <fullName evidence="10">Transcriptional regulator with PAS, ATPase and Fis domain</fullName>
    </submittedName>
</protein>
<dbReference type="Gene3D" id="3.30.450.20">
    <property type="entry name" value="PAS domain"/>
    <property type="match status" value="1"/>
</dbReference>
<evidence type="ECO:0000313" key="11">
    <source>
        <dbReference type="Proteomes" id="UP001242313"/>
    </source>
</evidence>
<dbReference type="InterPro" id="IPR003593">
    <property type="entry name" value="AAA+_ATPase"/>
</dbReference>
<evidence type="ECO:0000259" key="8">
    <source>
        <dbReference type="PROSITE" id="PS50112"/>
    </source>
</evidence>
<dbReference type="Pfam" id="PF02954">
    <property type="entry name" value="HTH_8"/>
    <property type="match status" value="1"/>
</dbReference>
<keyword evidence="1" id="KW-0547">Nucleotide-binding</keyword>
<feature type="domain" description="Sigma-54 factor interaction" evidence="7">
    <location>
        <begin position="266"/>
        <end position="494"/>
    </location>
</feature>
<dbReference type="SMART" id="SM00116">
    <property type="entry name" value="CBS"/>
    <property type="match status" value="2"/>
</dbReference>
<evidence type="ECO:0000256" key="5">
    <source>
        <dbReference type="PROSITE-ProRule" id="PRU00703"/>
    </source>
</evidence>
<feature type="domain" description="PAS" evidence="8">
    <location>
        <begin position="126"/>
        <end position="202"/>
    </location>
</feature>
<keyword evidence="5" id="KW-0129">CBS domain</keyword>
<proteinExistence type="predicted"/>
<dbReference type="PROSITE" id="PS50045">
    <property type="entry name" value="SIGMA54_INTERACT_4"/>
    <property type="match status" value="1"/>
</dbReference>
<dbReference type="SMART" id="SM00091">
    <property type="entry name" value="PAS"/>
    <property type="match status" value="1"/>
</dbReference>
<dbReference type="Pfam" id="PF25601">
    <property type="entry name" value="AAA_lid_14"/>
    <property type="match status" value="1"/>
</dbReference>
<dbReference type="Pfam" id="PF00571">
    <property type="entry name" value="CBS"/>
    <property type="match status" value="2"/>
</dbReference>
<evidence type="ECO:0000313" key="10">
    <source>
        <dbReference type="EMBL" id="MDQ0415424.1"/>
    </source>
</evidence>
<dbReference type="InterPro" id="IPR025662">
    <property type="entry name" value="Sigma_54_int_dom_ATP-bd_1"/>
</dbReference>
<comment type="caution">
    <text evidence="10">The sequence shown here is derived from an EMBL/GenBank/DDBJ whole genome shotgun (WGS) entry which is preliminary data.</text>
</comment>
<dbReference type="InterPro" id="IPR000644">
    <property type="entry name" value="CBS_dom"/>
</dbReference>
<dbReference type="SUPFAM" id="SSF46689">
    <property type="entry name" value="Homeodomain-like"/>
    <property type="match status" value="1"/>
</dbReference>
<sequence length="574" mass="64195">MNLLISNYMTTHFVKCTLGDTLDNVLKVFLKGNSKILPIVNSNGELTGIITKNSVFRLLVNKTPLETSIEEFYKADPVFVTETDTLEEARIHLLNHNIGHVPVVNKEKKPVGLLSTQELLDSYNIIYTQLNSVIDFAYDAMFVVNKNAVITLVNTSFSDLFQLSSKDVLSKSAAELFPELDIENVMKRGINIINAPQIINGQQCLLSINLIKENGDLNSAICKIAFRGLTQLQEALTKVKRLEKQVSAYKDEIHNTKGTRYTLHDIAGESNVIKKVKHEAVLASKSISTVLITGETGTGKEMFAQGIHAASNQPGRFVEVNCAAIPAELLESEFFGYVGGAFTGAKPGGMKGKFEVAQNGAIFLDEIGDMPPQLQVKLLRVLQEKEFQPIGSSKTIHLNMKIIAATNQDLEKLIRVGKFREDLYYRLNIMSIHIPPLRERIEDVPEIVNSIIHNLNQNGFYIKGITHSALTNLMEYSWPGNVRELQNTLERAANIRTGDYIDVDDISPMPRNVEKTIGIPNNSGYNFKNRIHITEKDTIVEALQKTGGNKTRASELLEISRPWLYKKMKEYGLY</sequence>
<dbReference type="CDD" id="cd02205">
    <property type="entry name" value="CBS_pair_SF"/>
    <property type="match status" value="1"/>
</dbReference>
<dbReference type="SMART" id="SM00382">
    <property type="entry name" value="AAA"/>
    <property type="match status" value="1"/>
</dbReference>
<dbReference type="EMBL" id="JAUSUN010000033">
    <property type="protein sequence ID" value="MDQ0415424.1"/>
    <property type="molecule type" value="Genomic_DNA"/>
</dbReference>
<dbReference type="PRINTS" id="PR01590">
    <property type="entry name" value="HTHFIS"/>
</dbReference>
<evidence type="ECO:0000259" key="7">
    <source>
        <dbReference type="PROSITE" id="PS50045"/>
    </source>
</evidence>
<dbReference type="RefSeq" id="WP_307192523.1">
    <property type="nucleotide sequence ID" value="NZ_JAUSUN010000033.1"/>
</dbReference>
<dbReference type="CDD" id="cd00009">
    <property type="entry name" value="AAA"/>
    <property type="match status" value="1"/>
</dbReference>
<dbReference type="PROSITE" id="PS00688">
    <property type="entry name" value="SIGMA54_INTERACT_3"/>
    <property type="match status" value="1"/>
</dbReference>
<evidence type="ECO:0000259" key="9">
    <source>
        <dbReference type="PROSITE" id="PS51371"/>
    </source>
</evidence>
<dbReference type="SUPFAM" id="SSF55785">
    <property type="entry name" value="PYP-like sensor domain (PAS domain)"/>
    <property type="match status" value="1"/>
</dbReference>
<feature type="coiled-coil region" evidence="6">
    <location>
        <begin position="232"/>
        <end position="259"/>
    </location>
</feature>
<gene>
    <name evidence="10" type="ORF">J2S25_003651</name>
</gene>
<dbReference type="InterPro" id="IPR035965">
    <property type="entry name" value="PAS-like_dom_sf"/>
</dbReference>
<reference evidence="10 11" key="1">
    <citation type="submission" date="2023-07" db="EMBL/GenBank/DDBJ databases">
        <title>Genomic Encyclopedia of Type Strains, Phase IV (KMG-IV): sequencing the most valuable type-strain genomes for metagenomic binning, comparative biology and taxonomic classification.</title>
        <authorList>
            <person name="Goeker M."/>
        </authorList>
    </citation>
    <scope>NUCLEOTIDE SEQUENCE [LARGE SCALE GENOMIC DNA]</scope>
    <source>
        <strain evidence="10 11">DSM 19598</strain>
    </source>
</reference>
<dbReference type="Gene3D" id="1.10.10.60">
    <property type="entry name" value="Homeodomain-like"/>
    <property type="match status" value="1"/>
</dbReference>
<dbReference type="InterPro" id="IPR002078">
    <property type="entry name" value="Sigma_54_int"/>
</dbReference>
<evidence type="ECO:0000256" key="6">
    <source>
        <dbReference type="SAM" id="Coils"/>
    </source>
</evidence>
<dbReference type="InterPro" id="IPR046342">
    <property type="entry name" value="CBS_dom_sf"/>
</dbReference>
<keyword evidence="11" id="KW-1185">Reference proteome</keyword>
<evidence type="ECO:0000256" key="4">
    <source>
        <dbReference type="ARBA" id="ARBA00023163"/>
    </source>
</evidence>
<dbReference type="InterPro" id="IPR009057">
    <property type="entry name" value="Homeodomain-like_sf"/>
</dbReference>
<dbReference type="InterPro" id="IPR013767">
    <property type="entry name" value="PAS_fold"/>
</dbReference>
<dbReference type="Pfam" id="PF00158">
    <property type="entry name" value="Sigma54_activat"/>
    <property type="match status" value="1"/>
</dbReference>
<dbReference type="SUPFAM" id="SSF54631">
    <property type="entry name" value="CBS-domain pair"/>
    <property type="match status" value="1"/>
</dbReference>
<name>A0ABU0FZW2_9BACI</name>
<dbReference type="InterPro" id="IPR000014">
    <property type="entry name" value="PAS"/>
</dbReference>